<feature type="transmembrane region" description="Helical" evidence="6">
    <location>
        <begin position="33"/>
        <end position="56"/>
    </location>
</feature>
<protein>
    <submittedName>
        <fullName evidence="8">PspC domain-containing protein</fullName>
    </submittedName>
</protein>
<keyword evidence="2" id="KW-1003">Cell membrane</keyword>
<dbReference type="EMBL" id="JABBCN010000010">
    <property type="protein sequence ID" value="NMX24908.1"/>
    <property type="molecule type" value="Genomic_DNA"/>
</dbReference>
<dbReference type="Pfam" id="PF04024">
    <property type="entry name" value="PspC"/>
    <property type="match status" value="1"/>
</dbReference>
<gene>
    <name evidence="8" type="ORF">HGP05_11645</name>
</gene>
<accession>A0A7Y0VBS2</accession>
<reference evidence="8" key="1">
    <citation type="submission" date="2020-04" db="EMBL/GenBank/DDBJ databases">
        <authorList>
            <person name="Chakraborty B."/>
            <person name="Walker A.R."/>
            <person name="Burne R.A."/>
        </authorList>
    </citation>
    <scope>NUCLEOTIDE SEQUENCE [LARGE SCALE GENOMIC DNA]</scope>
    <source>
        <strain evidence="8">BCA8</strain>
    </source>
</reference>
<proteinExistence type="predicted"/>
<evidence type="ECO:0000256" key="3">
    <source>
        <dbReference type="ARBA" id="ARBA00022692"/>
    </source>
</evidence>
<sequence length="68" mass="7583">MEKTDKDVNNKKIAGVCAGIANYFNLDPTLVRVIWILFVCVGGAGVLAYLIAGQLYRKIQIQRLNKIM</sequence>
<keyword evidence="3 6" id="KW-0812">Transmembrane</keyword>
<evidence type="ECO:0000256" key="2">
    <source>
        <dbReference type="ARBA" id="ARBA00022475"/>
    </source>
</evidence>
<dbReference type="GO" id="GO:0005886">
    <property type="term" value="C:plasma membrane"/>
    <property type="evidence" value="ECO:0007669"/>
    <property type="project" value="UniProtKB-SubCell"/>
</dbReference>
<comment type="subcellular location">
    <subcellularLocation>
        <location evidence="1">Cell membrane</location>
        <topology evidence="1">Single-pass membrane protein</topology>
    </subcellularLocation>
</comment>
<dbReference type="AlphaFoldDB" id="A0A7Y0VBS2"/>
<evidence type="ECO:0000256" key="1">
    <source>
        <dbReference type="ARBA" id="ARBA00004162"/>
    </source>
</evidence>
<dbReference type="PANTHER" id="PTHR33885">
    <property type="entry name" value="PHAGE SHOCK PROTEIN C"/>
    <property type="match status" value="1"/>
</dbReference>
<feature type="domain" description="Phage shock protein PspC N-terminal" evidence="7">
    <location>
        <begin position="6"/>
        <end position="53"/>
    </location>
</feature>
<dbReference type="InterPro" id="IPR007168">
    <property type="entry name" value="Phageshock_PspC_N"/>
</dbReference>
<organism evidence="8">
    <name type="scientific">Streptococcus sanguinis</name>
    <dbReference type="NCBI Taxonomy" id="1305"/>
    <lineage>
        <taxon>Bacteria</taxon>
        <taxon>Bacillati</taxon>
        <taxon>Bacillota</taxon>
        <taxon>Bacilli</taxon>
        <taxon>Lactobacillales</taxon>
        <taxon>Streptococcaceae</taxon>
        <taxon>Streptococcus</taxon>
    </lineage>
</organism>
<evidence type="ECO:0000256" key="6">
    <source>
        <dbReference type="SAM" id="Phobius"/>
    </source>
</evidence>
<evidence type="ECO:0000313" key="8">
    <source>
        <dbReference type="EMBL" id="NMX24908.1"/>
    </source>
</evidence>
<evidence type="ECO:0000256" key="5">
    <source>
        <dbReference type="ARBA" id="ARBA00023136"/>
    </source>
</evidence>
<dbReference type="PANTHER" id="PTHR33885:SF3">
    <property type="entry name" value="PHAGE SHOCK PROTEIN C"/>
    <property type="match status" value="1"/>
</dbReference>
<name>A0A7Y0VBS2_STRSA</name>
<evidence type="ECO:0000256" key="4">
    <source>
        <dbReference type="ARBA" id="ARBA00022989"/>
    </source>
</evidence>
<keyword evidence="5 6" id="KW-0472">Membrane</keyword>
<evidence type="ECO:0000259" key="7">
    <source>
        <dbReference type="Pfam" id="PF04024"/>
    </source>
</evidence>
<keyword evidence="4 6" id="KW-1133">Transmembrane helix</keyword>
<comment type="caution">
    <text evidence="8">The sequence shown here is derived from an EMBL/GenBank/DDBJ whole genome shotgun (WGS) entry which is preliminary data.</text>
</comment>
<dbReference type="InterPro" id="IPR052027">
    <property type="entry name" value="PspC"/>
</dbReference>